<evidence type="ECO:0000256" key="1">
    <source>
        <dbReference type="SAM" id="Phobius"/>
    </source>
</evidence>
<keyword evidence="1" id="KW-1133">Transmembrane helix</keyword>
<proteinExistence type="predicted"/>
<gene>
    <name evidence="2" type="ORF">CWI37_0185p0020</name>
</gene>
<name>A0A4Q9L8M0_9MICR</name>
<evidence type="ECO:0000313" key="2">
    <source>
        <dbReference type="EMBL" id="TBU04083.1"/>
    </source>
</evidence>
<evidence type="ECO:0000313" key="3">
    <source>
        <dbReference type="Proteomes" id="UP000292362"/>
    </source>
</evidence>
<feature type="transmembrane region" description="Helical" evidence="1">
    <location>
        <begin position="137"/>
        <end position="157"/>
    </location>
</feature>
<accession>A0A4Q9L8M0</accession>
<dbReference type="AlphaFoldDB" id="A0A4Q9L8M0"/>
<sequence length="253" mass="29429">MIKFLLLFYINLNFSKRRNKKHANDYIEESNEEGTLGFNSMSHTPQASDSEYQSEMNELYPKKILYNDSPILAKSEVAQNKINEFDKQTVELNKKFGTSGEITSLSNKEKWNGLFSHFFNNLDKYLINGNLIIVLNIRYSMCVYIIAFIPADFIFFIPASYKKLLPKKAYEIPIFSDGLKEFNNFLQFVKEKSEKEFIITFVLGRQGTAIDDLKMLATLPAKIFSDPMTVLREILAFSIRSEGYEDFKKNYKK</sequence>
<dbReference type="VEuPathDB" id="MicrosporidiaDB:CWI37_0185p0020"/>
<keyword evidence="1" id="KW-0472">Membrane</keyword>
<reference evidence="2 3" key="1">
    <citation type="submission" date="2017-12" db="EMBL/GenBank/DDBJ databases">
        <authorList>
            <person name="Pombert J.-F."/>
            <person name="Haag K.L."/>
            <person name="Ebert D."/>
        </authorList>
    </citation>
    <scope>NUCLEOTIDE SEQUENCE [LARGE SCALE GENOMIC DNA]</scope>
    <source>
        <strain evidence="2">FI-OER-3-3</strain>
    </source>
</reference>
<dbReference type="EMBL" id="PITJ01000185">
    <property type="protein sequence ID" value="TBU04083.1"/>
    <property type="molecule type" value="Genomic_DNA"/>
</dbReference>
<comment type="caution">
    <text evidence="2">The sequence shown here is derived from an EMBL/GenBank/DDBJ whole genome shotgun (WGS) entry which is preliminary data.</text>
</comment>
<keyword evidence="1" id="KW-0812">Transmembrane</keyword>
<organism evidence="2 3">
    <name type="scientific">Hamiltosporidium tvaerminnensis</name>
    <dbReference type="NCBI Taxonomy" id="1176355"/>
    <lineage>
        <taxon>Eukaryota</taxon>
        <taxon>Fungi</taxon>
        <taxon>Fungi incertae sedis</taxon>
        <taxon>Microsporidia</taxon>
        <taxon>Dubosqiidae</taxon>
        <taxon>Hamiltosporidium</taxon>
    </lineage>
</organism>
<protein>
    <submittedName>
        <fullName evidence="2">Uncharacterized protein</fullName>
    </submittedName>
</protein>
<dbReference type="Proteomes" id="UP000292362">
    <property type="component" value="Unassembled WGS sequence"/>
</dbReference>